<dbReference type="SUPFAM" id="SSF50969">
    <property type="entry name" value="YVTN repeat-like/Quinoprotein amine dehydrogenase"/>
    <property type="match status" value="1"/>
</dbReference>
<organism evidence="3 4">
    <name type="scientific">Chondromyces apiculatus DSM 436</name>
    <dbReference type="NCBI Taxonomy" id="1192034"/>
    <lineage>
        <taxon>Bacteria</taxon>
        <taxon>Pseudomonadati</taxon>
        <taxon>Myxococcota</taxon>
        <taxon>Polyangia</taxon>
        <taxon>Polyangiales</taxon>
        <taxon>Polyangiaceae</taxon>
        <taxon>Chondromyces</taxon>
    </lineage>
</organism>
<dbReference type="InterPro" id="IPR052918">
    <property type="entry name" value="Motility_Chemotaxis_Reg"/>
</dbReference>
<dbReference type="InterPro" id="IPR011044">
    <property type="entry name" value="Quino_amine_DH_bsu"/>
</dbReference>
<dbReference type="PANTHER" id="PTHR35580:SF1">
    <property type="entry name" value="PHYTASE-LIKE DOMAIN-CONTAINING PROTEIN"/>
    <property type="match status" value="1"/>
</dbReference>
<proteinExistence type="predicted"/>
<sequence>MAMRLRFARRALLPAGALGLVAALLQGACSHPWDDYDPRVGEGTGPTSGTGAGTPGEACSLGDVRACYTGAPGTEGTGICTGGLVACQADGTFGACQNQQLPAAETCDGRDEDCDGEVDEQGSCYGGAEGTADVGVCRRGWLFCDVGDGGICLGEVRPSLEECVSGVAVDEDCDGAVNDHCALWSRRFGGDGDDVPYAFALDGSGALLLAGAFASDLDFGSTTLSNQGGNDVFVAKLDGSGEAVWSTSFGDGEIQEARGLAVDPGGFVYVTGRFESTMDPMNGNPVLTSAGANDVFLLKLDPDGSAVWGQRFGNALNQAGLAVAADAGGAVVVGYFNGAITLGAETLTSADGEDGFVFRVDGDGEVVWQHRLGGALNDRVTNVALAADGEVVVTGFFSSQLTVGDATFQAAGTQDGFVARFGANGMPLQATALSGAGAQQTEALAVGPDKQVIVGGSFGGAMDIMGQTVQAEDAADGFVILLDGGGSPVWGHALQGAGEQIFRAATFDGEGNALLGMTLEGQVDFQGEALLSAGAGDMLVLKLSPAGEKVFARRFGDVADQDPRVLALDGSGNLVLVGDCVGTVDFGSGATGTAAQLQDQEDICVAKLAR</sequence>
<gene>
    <name evidence="3" type="ORF">CAP_3883</name>
</gene>
<evidence type="ECO:0000313" key="4">
    <source>
        <dbReference type="Proteomes" id="UP000019678"/>
    </source>
</evidence>
<evidence type="ECO:0000313" key="3">
    <source>
        <dbReference type="EMBL" id="EYF04857.1"/>
    </source>
</evidence>
<accession>A0A017T761</accession>
<evidence type="ECO:0000256" key="1">
    <source>
        <dbReference type="SAM" id="MobiDB-lite"/>
    </source>
</evidence>
<feature type="signal peptide" evidence="2">
    <location>
        <begin position="1"/>
        <end position="27"/>
    </location>
</feature>
<dbReference type="eggNOG" id="COG1520">
    <property type="taxonomic scope" value="Bacteria"/>
</dbReference>
<reference evidence="3 4" key="1">
    <citation type="submission" date="2013-05" db="EMBL/GenBank/DDBJ databases">
        <title>Genome assembly of Chondromyces apiculatus DSM 436.</title>
        <authorList>
            <person name="Sharma G."/>
            <person name="Khatri I."/>
            <person name="Kaur C."/>
            <person name="Mayilraj S."/>
            <person name="Subramanian S."/>
        </authorList>
    </citation>
    <scope>NUCLEOTIDE SEQUENCE [LARGE SCALE GENOMIC DNA]</scope>
    <source>
        <strain evidence="3 4">DSM 436</strain>
    </source>
</reference>
<feature type="compositionally biased region" description="Gly residues" evidence="1">
    <location>
        <begin position="42"/>
        <end position="54"/>
    </location>
</feature>
<dbReference type="Gene3D" id="2.80.10.50">
    <property type="match status" value="1"/>
</dbReference>
<dbReference type="EMBL" id="ASRX01000029">
    <property type="protein sequence ID" value="EYF04857.1"/>
    <property type="molecule type" value="Genomic_DNA"/>
</dbReference>
<dbReference type="AlphaFoldDB" id="A0A017T761"/>
<evidence type="ECO:0000256" key="2">
    <source>
        <dbReference type="SAM" id="SignalP"/>
    </source>
</evidence>
<feature type="region of interest" description="Disordered" evidence="1">
    <location>
        <begin position="36"/>
        <end position="56"/>
    </location>
</feature>
<dbReference type="PANTHER" id="PTHR35580">
    <property type="entry name" value="CELL SURFACE GLYCOPROTEIN (S-LAYER PROTEIN)-LIKE PROTEIN"/>
    <property type="match status" value="1"/>
</dbReference>
<protein>
    <submittedName>
        <fullName evidence="3">Uncharacterized protein</fullName>
    </submittedName>
</protein>
<dbReference type="STRING" id="1192034.CAP_3883"/>
<dbReference type="Proteomes" id="UP000019678">
    <property type="component" value="Unassembled WGS sequence"/>
</dbReference>
<keyword evidence="4" id="KW-1185">Reference proteome</keyword>
<name>A0A017T761_9BACT</name>
<feature type="chain" id="PRO_5001500272" evidence="2">
    <location>
        <begin position="28"/>
        <end position="610"/>
    </location>
</feature>
<comment type="caution">
    <text evidence="3">The sequence shown here is derived from an EMBL/GenBank/DDBJ whole genome shotgun (WGS) entry which is preliminary data.</text>
</comment>
<dbReference type="OrthoDB" id="53254at2"/>
<keyword evidence="2" id="KW-0732">Signal</keyword>